<evidence type="ECO:0000313" key="1">
    <source>
        <dbReference type="EMBL" id="TDH10036.1"/>
    </source>
</evidence>
<dbReference type="EMBL" id="SCKG01000008">
    <property type="protein sequence ID" value="TDH10036.1"/>
    <property type="molecule type" value="Genomic_DNA"/>
</dbReference>
<keyword evidence="2" id="KW-1185">Reference proteome</keyword>
<accession>A0A484D3T3</accession>
<organism evidence="1 2">
    <name type="scientific">Perca flavescens</name>
    <name type="common">American yellow perch</name>
    <name type="synonym">Morone flavescens</name>
    <dbReference type="NCBI Taxonomy" id="8167"/>
    <lineage>
        <taxon>Eukaryota</taxon>
        <taxon>Metazoa</taxon>
        <taxon>Chordata</taxon>
        <taxon>Craniata</taxon>
        <taxon>Vertebrata</taxon>
        <taxon>Euteleostomi</taxon>
        <taxon>Actinopterygii</taxon>
        <taxon>Neopterygii</taxon>
        <taxon>Teleostei</taxon>
        <taxon>Neoteleostei</taxon>
        <taxon>Acanthomorphata</taxon>
        <taxon>Eupercaria</taxon>
        <taxon>Perciformes</taxon>
        <taxon>Percoidei</taxon>
        <taxon>Percidae</taxon>
        <taxon>Percinae</taxon>
        <taxon>Perca</taxon>
    </lineage>
</organism>
<name>A0A484D3T3_PERFV</name>
<sequence length="69" mass="8283">MLECDPDWDPSLYLGHTEVKATNTDRFKWFNNGNPRRLALTTLVLRLSWIMQHLYTQTTLHLQLRWEVP</sequence>
<dbReference type="Proteomes" id="UP000295070">
    <property type="component" value="Chromosome 8"/>
</dbReference>
<evidence type="ECO:0000313" key="2">
    <source>
        <dbReference type="Proteomes" id="UP000295070"/>
    </source>
</evidence>
<comment type="caution">
    <text evidence="1">The sequence shown here is derived from an EMBL/GenBank/DDBJ whole genome shotgun (WGS) entry which is preliminary data.</text>
</comment>
<proteinExistence type="predicted"/>
<reference evidence="1 2" key="1">
    <citation type="submission" date="2019-01" db="EMBL/GenBank/DDBJ databases">
        <title>A chromosome-scale genome assembly of the yellow perch, Perca flavescens.</title>
        <authorList>
            <person name="Feron R."/>
            <person name="Morvezen R."/>
            <person name="Bestin A."/>
            <person name="Haffray P."/>
            <person name="Klopp C."/>
            <person name="Zahm M."/>
            <person name="Cabau C."/>
            <person name="Roques C."/>
            <person name="Donnadieu C."/>
            <person name="Bouchez O."/>
            <person name="Christie M."/>
            <person name="Larson W."/>
            <person name="Guiguen Y."/>
        </authorList>
    </citation>
    <scope>NUCLEOTIDE SEQUENCE [LARGE SCALE GENOMIC DNA]</scope>
    <source>
        <strain evidence="1">YP-PL-M2</strain>
        <tissue evidence="1">Blood</tissue>
    </source>
</reference>
<gene>
    <name evidence="1" type="ORF">EPR50_G00093300</name>
</gene>
<protein>
    <submittedName>
        <fullName evidence="1">Uncharacterized protein</fullName>
    </submittedName>
</protein>
<dbReference type="AlphaFoldDB" id="A0A484D3T3"/>